<evidence type="ECO:0000256" key="3">
    <source>
        <dbReference type="ARBA" id="ARBA00022448"/>
    </source>
</evidence>
<dbReference type="SUPFAM" id="SSF56935">
    <property type="entry name" value="Porins"/>
    <property type="match status" value="1"/>
</dbReference>
<accession>A0A7Y9IZD4</accession>
<dbReference type="GO" id="GO:0015288">
    <property type="term" value="F:porin activity"/>
    <property type="evidence" value="ECO:0007669"/>
    <property type="project" value="UniProtKB-KW"/>
</dbReference>
<keyword evidence="6 11" id="KW-0732">Signal</keyword>
<keyword evidence="8" id="KW-0626">Porin</keyword>
<dbReference type="PRINTS" id="PR00184">
    <property type="entry name" value="NEISSPPORIN"/>
</dbReference>
<evidence type="ECO:0000256" key="9">
    <source>
        <dbReference type="ARBA" id="ARBA00023136"/>
    </source>
</evidence>
<feature type="chain" id="PRO_5031073638" evidence="11">
    <location>
        <begin position="21"/>
        <end position="360"/>
    </location>
</feature>
<dbReference type="CDD" id="cd00342">
    <property type="entry name" value="gram_neg_porins"/>
    <property type="match status" value="1"/>
</dbReference>
<comment type="caution">
    <text evidence="13">The sequence shown here is derived from an EMBL/GenBank/DDBJ whole genome shotgun (WGS) entry which is preliminary data.</text>
</comment>
<keyword evidence="9" id="KW-0472">Membrane</keyword>
<reference evidence="13 14" key="1">
    <citation type="submission" date="2020-07" db="EMBL/GenBank/DDBJ databases">
        <title>Genomic Encyclopedia of Type Strains, Phase IV (KMG-V): Genome sequencing to study the core and pangenomes of soil and plant-associated prokaryotes.</title>
        <authorList>
            <person name="Whitman W."/>
        </authorList>
    </citation>
    <scope>NUCLEOTIDE SEQUENCE [LARGE SCALE GENOMIC DNA]</scope>
    <source>
        <strain evidence="13 14">SAS40</strain>
    </source>
</reference>
<keyword evidence="4" id="KW-1134">Transmembrane beta strand</keyword>
<dbReference type="GO" id="GO:0009279">
    <property type="term" value="C:cell outer membrane"/>
    <property type="evidence" value="ECO:0007669"/>
    <property type="project" value="UniProtKB-SubCell"/>
</dbReference>
<keyword evidence="14" id="KW-1185">Reference proteome</keyword>
<evidence type="ECO:0000256" key="7">
    <source>
        <dbReference type="ARBA" id="ARBA00023065"/>
    </source>
</evidence>
<feature type="signal peptide" evidence="11">
    <location>
        <begin position="1"/>
        <end position="20"/>
    </location>
</feature>
<dbReference type="Proteomes" id="UP000542125">
    <property type="component" value="Unassembled WGS sequence"/>
</dbReference>
<feature type="domain" description="Porin" evidence="12">
    <location>
        <begin position="7"/>
        <end position="334"/>
    </location>
</feature>
<organism evidence="13 14">
    <name type="scientific">Pigmentiphaga litoralis</name>
    <dbReference type="NCBI Taxonomy" id="516702"/>
    <lineage>
        <taxon>Bacteria</taxon>
        <taxon>Pseudomonadati</taxon>
        <taxon>Pseudomonadota</taxon>
        <taxon>Betaproteobacteria</taxon>
        <taxon>Burkholderiales</taxon>
        <taxon>Alcaligenaceae</taxon>
        <taxon>Pigmentiphaga</taxon>
    </lineage>
</organism>
<sequence>MNKTLIAAALLAGFAGAAQAQSNVTLYGIADAGFVSSKNDGQRATNGIDSGYAGGSRWGIRGSEDLGNGLKANFQLESGINIDQGTTGQSLGTTSRLFGRTAWVGLQSTSLGELRLGRQDSFAFGWFGSSINPFGNAYGQAQSQTIFGFNATGGTGDRLDNTALYMTPVFAGFQAGVGYSFNAAGAEATVASGAARTDQRVITSGLRYNNGPLAVVFTYDQRNAPDSAAAAASSDIKNYQLGATYDFGVVKAHAGYGRLQNYAFRSASEKENAYLLGLSVPFGAHALLATYQRLDNRNKNLGREDNNIDGFAIAYNYKLSKRTMVYAAASQYSDSVQYTGAAATRTGDRRELGFGIQHRF</sequence>
<gene>
    <name evidence="13" type="ORF">FHW18_004181</name>
</gene>
<evidence type="ECO:0000313" key="14">
    <source>
        <dbReference type="Proteomes" id="UP000542125"/>
    </source>
</evidence>
<dbReference type="Pfam" id="PF13609">
    <property type="entry name" value="Porin_4"/>
    <property type="match status" value="1"/>
</dbReference>
<dbReference type="InterPro" id="IPR050298">
    <property type="entry name" value="Gram-neg_bact_OMP"/>
</dbReference>
<dbReference type="PANTHER" id="PTHR34501:SF9">
    <property type="entry name" value="MAJOR OUTER MEMBRANE PROTEIN P.IA"/>
    <property type="match status" value="1"/>
</dbReference>
<evidence type="ECO:0000256" key="8">
    <source>
        <dbReference type="ARBA" id="ARBA00023114"/>
    </source>
</evidence>
<dbReference type="RefSeq" id="WP_179588906.1">
    <property type="nucleotide sequence ID" value="NZ_JACBYR010000002.1"/>
</dbReference>
<keyword evidence="10" id="KW-0998">Cell outer membrane</keyword>
<name>A0A7Y9IZD4_9BURK</name>
<evidence type="ECO:0000256" key="2">
    <source>
        <dbReference type="ARBA" id="ARBA00011233"/>
    </source>
</evidence>
<keyword evidence="7" id="KW-0406">Ion transport</keyword>
<evidence type="ECO:0000256" key="4">
    <source>
        <dbReference type="ARBA" id="ARBA00022452"/>
    </source>
</evidence>
<dbReference type="InterPro" id="IPR023614">
    <property type="entry name" value="Porin_dom_sf"/>
</dbReference>
<dbReference type="GO" id="GO:0046930">
    <property type="term" value="C:pore complex"/>
    <property type="evidence" value="ECO:0007669"/>
    <property type="project" value="UniProtKB-KW"/>
</dbReference>
<evidence type="ECO:0000256" key="5">
    <source>
        <dbReference type="ARBA" id="ARBA00022692"/>
    </source>
</evidence>
<evidence type="ECO:0000256" key="11">
    <source>
        <dbReference type="SAM" id="SignalP"/>
    </source>
</evidence>
<evidence type="ECO:0000256" key="6">
    <source>
        <dbReference type="ARBA" id="ARBA00022729"/>
    </source>
</evidence>
<evidence type="ECO:0000256" key="10">
    <source>
        <dbReference type="ARBA" id="ARBA00023237"/>
    </source>
</evidence>
<keyword evidence="3" id="KW-0813">Transport</keyword>
<dbReference type="Gene3D" id="2.40.160.10">
    <property type="entry name" value="Porin"/>
    <property type="match status" value="1"/>
</dbReference>
<comment type="subcellular location">
    <subcellularLocation>
        <location evidence="1">Cell outer membrane</location>
        <topology evidence="1">Multi-pass membrane protein</topology>
    </subcellularLocation>
</comment>
<dbReference type="InterPro" id="IPR002299">
    <property type="entry name" value="Porin_Neis"/>
</dbReference>
<dbReference type="InterPro" id="IPR033900">
    <property type="entry name" value="Gram_neg_porin_domain"/>
</dbReference>
<protein>
    <submittedName>
        <fullName evidence="13">Putative porin</fullName>
    </submittedName>
</protein>
<evidence type="ECO:0000256" key="1">
    <source>
        <dbReference type="ARBA" id="ARBA00004571"/>
    </source>
</evidence>
<dbReference type="GO" id="GO:0006811">
    <property type="term" value="P:monoatomic ion transport"/>
    <property type="evidence" value="ECO:0007669"/>
    <property type="project" value="UniProtKB-KW"/>
</dbReference>
<evidence type="ECO:0000259" key="12">
    <source>
        <dbReference type="Pfam" id="PF13609"/>
    </source>
</evidence>
<comment type="subunit">
    <text evidence="2">Homotrimer.</text>
</comment>
<evidence type="ECO:0000313" key="13">
    <source>
        <dbReference type="EMBL" id="NYE84874.1"/>
    </source>
</evidence>
<dbReference type="AlphaFoldDB" id="A0A7Y9IZD4"/>
<dbReference type="PANTHER" id="PTHR34501">
    <property type="entry name" value="PROTEIN YDDL-RELATED"/>
    <property type="match status" value="1"/>
</dbReference>
<keyword evidence="5" id="KW-0812">Transmembrane</keyword>
<proteinExistence type="predicted"/>
<dbReference type="EMBL" id="JACBYR010000002">
    <property type="protein sequence ID" value="NYE84874.1"/>
    <property type="molecule type" value="Genomic_DNA"/>
</dbReference>